<feature type="transmembrane region" description="Helical" evidence="15">
    <location>
        <begin position="31"/>
        <end position="51"/>
    </location>
</feature>
<evidence type="ECO:0000256" key="10">
    <source>
        <dbReference type="ARBA" id="ARBA00023180"/>
    </source>
</evidence>
<evidence type="ECO:0000256" key="11">
    <source>
        <dbReference type="ARBA" id="ARBA00023201"/>
    </source>
</evidence>
<feature type="transmembrane region" description="Helical" evidence="15">
    <location>
        <begin position="448"/>
        <end position="468"/>
    </location>
</feature>
<evidence type="ECO:0000256" key="5">
    <source>
        <dbReference type="ARBA" id="ARBA00022692"/>
    </source>
</evidence>
<keyword evidence="4 13" id="KW-0894">Sodium channel</keyword>
<keyword evidence="8 13" id="KW-0406">Ion transport</keyword>
<dbReference type="GO" id="GO:0015280">
    <property type="term" value="F:ligand-gated sodium channel activity"/>
    <property type="evidence" value="ECO:0007669"/>
    <property type="project" value="TreeGrafter"/>
</dbReference>
<evidence type="ECO:0000256" key="4">
    <source>
        <dbReference type="ARBA" id="ARBA00022461"/>
    </source>
</evidence>
<reference evidence="17" key="1">
    <citation type="submission" date="2022-11" db="UniProtKB">
        <authorList>
            <consortium name="WormBaseParasite"/>
        </authorList>
    </citation>
    <scope>IDENTIFICATION</scope>
</reference>
<protein>
    <submittedName>
        <fullName evidence="17">Uncharacterized protein</fullName>
    </submittedName>
</protein>
<evidence type="ECO:0000256" key="14">
    <source>
        <dbReference type="SAM" id="MobiDB-lite"/>
    </source>
</evidence>
<keyword evidence="11 13" id="KW-0739">Sodium transport</keyword>
<evidence type="ECO:0000256" key="6">
    <source>
        <dbReference type="ARBA" id="ARBA00022989"/>
    </source>
</evidence>
<sequence length="503" mass="56760">MTREKVRAWAERTTCHGIADLAEQNHISGRLIWASILSVVFSLLAFSLYIVSTDFGTEWTTSTSEITSSEGLPYPVITLCNYNRLRQSQIEKYGLSPSSQSLLFENTPTAYILGDNTSNTDDALQEYSRWKKAYNFTQLHQIYQTLGHQCVDSIYHLQIGRYNAKAKMDVQDWENDICNSNYVVIKNVMNSEFGNCFQITINTTDTNGELLKTTIAGKVQGVVIILNAQVEEYSKELENSYWDEGFVMQLSYDGQVTVGQWISISPGNHIHVGIQRATTTLKKSFLTVAPPPCAINPPMSVYTGLPYSHDLCVKDCFQAQVTRLCGCVWMDTVAGYRNCALDEYINCSKNNPQADLLNYVKPDCSKNCQDACEKDEVLATVSVNRFPAQSKQPQLIQFLQDFRIVTVDQLRNSFAAVDVYYEKLTISHTERYERTTIDQLISNIGAQMGLWTGASVVTICQVWVYLVASCRCTRKRSAEVEPSDEKIEKGSLTERKNSKSKIK</sequence>
<evidence type="ECO:0000256" key="9">
    <source>
        <dbReference type="ARBA" id="ARBA00023136"/>
    </source>
</evidence>
<dbReference type="InterPro" id="IPR001873">
    <property type="entry name" value="ENaC"/>
</dbReference>
<evidence type="ECO:0000313" key="16">
    <source>
        <dbReference type="Proteomes" id="UP000887566"/>
    </source>
</evidence>
<keyword evidence="3 13" id="KW-0813">Transport</keyword>
<dbReference type="Gene3D" id="2.60.470.10">
    <property type="entry name" value="Acid-sensing ion channels like domains"/>
    <property type="match status" value="1"/>
</dbReference>
<dbReference type="WBParaSite" id="PSAMB.scaffold1192size34668.g11607.t1">
    <property type="protein sequence ID" value="PSAMB.scaffold1192size34668.g11607.t1"/>
    <property type="gene ID" value="PSAMB.scaffold1192size34668.g11607"/>
</dbReference>
<dbReference type="Proteomes" id="UP000887566">
    <property type="component" value="Unplaced"/>
</dbReference>
<evidence type="ECO:0000256" key="15">
    <source>
        <dbReference type="SAM" id="Phobius"/>
    </source>
</evidence>
<evidence type="ECO:0000256" key="1">
    <source>
        <dbReference type="ARBA" id="ARBA00004141"/>
    </source>
</evidence>
<dbReference type="PANTHER" id="PTHR11690:SF244">
    <property type="entry name" value="DEGENERIN LIKE"/>
    <property type="match status" value="1"/>
</dbReference>
<comment type="subcellular location">
    <subcellularLocation>
        <location evidence="1">Membrane</location>
        <topology evidence="1">Multi-pass membrane protein</topology>
    </subcellularLocation>
</comment>
<keyword evidence="7" id="KW-0915">Sodium</keyword>
<dbReference type="PANTHER" id="PTHR11690">
    <property type="entry name" value="AMILORIDE-SENSITIVE SODIUM CHANNEL-RELATED"/>
    <property type="match status" value="1"/>
</dbReference>
<evidence type="ECO:0000313" key="17">
    <source>
        <dbReference type="WBParaSite" id="PSAMB.scaffold1192size34668.g11607.t1"/>
    </source>
</evidence>
<feature type="region of interest" description="Disordered" evidence="14">
    <location>
        <begin position="478"/>
        <end position="503"/>
    </location>
</feature>
<feature type="compositionally biased region" description="Basic and acidic residues" evidence="14">
    <location>
        <begin position="478"/>
        <end position="497"/>
    </location>
</feature>
<evidence type="ECO:0000256" key="3">
    <source>
        <dbReference type="ARBA" id="ARBA00022448"/>
    </source>
</evidence>
<dbReference type="GO" id="GO:0005886">
    <property type="term" value="C:plasma membrane"/>
    <property type="evidence" value="ECO:0007669"/>
    <property type="project" value="TreeGrafter"/>
</dbReference>
<dbReference type="AlphaFoldDB" id="A0A914UR18"/>
<proteinExistence type="inferred from homology"/>
<keyword evidence="9 15" id="KW-0472">Membrane</keyword>
<keyword evidence="16" id="KW-1185">Reference proteome</keyword>
<keyword evidence="5 13" id="KW-0812">Transmembrane</keyword>
<evidence type="ECO:0000256" key="8">
    <source>
        <dbReference type="ARBA" id="ARBA00023065"/>
    </source>
</evidence>
<comment type="similarity">
    <text evidence="2 13">Belongs to the amiloride-sensitive sodium channel (TC 1.A.6) family.</text>
</comment>
<evidence type="ECO:0000256" key="7">
    <source>
        <dbReference type="ARBA" id="ARBA00023053"/>
    </source>
</evidence>
<keyword evidence="6 15" id="KW-1133">Transmembrane helix</keyword>
<organism evidence="16 17">
    <name type="scientific">Plectus sambesii</name>
    <dbReference type="NCBI Taxonomy" id="2011161"/>
    <lineage>
        <taxon>Eukaryota</taxon>
        <taxon>Metazoa</taxon>
        <taxon>Ecdysozoa</taxon>
        <taxon>Nematoda</taxon>
        <taxon>Chromadorea</taxon>
        <taxon>Plectida</taxon>
        <taxon>Plectina</taxon>
        <taxon>Plectoidea</taxon>
        <taxon>Plectidae</taxon>
        <taxon>Plectus</taxon>
    </lineage>
</organism>
<keyword evidence="12 13" id="KW-0407">Ion channel</keyword>
<dbReference type="Gene3D" id="1.10.287.770">
    <property type="entry name" value="YojJ-like"/>
    <property type="match status" value="1"/>
</dbReference>
<keyword evidence="10" id="KW-0325">Glycoprotein</keyword>
<name>A0A914UR18_9BILA</name>
<dbReference type="Pfam" id="PF00858">
    <property type="entry name" value="ASC"/>
    <property type="match status" value="1"/>
</dbReference>
<evidence type="ECO:0000256" key="2">
    <source>
        <dbReference type="ARBA" id="ARBA00007193"/>
    </source>
</evidence>
<evidence type="ECO:0000256" key="13">
    <source>
        <dbReference type="RuleBase" id="RU000679"/>
    </source>
</evidence>
<evidence type="ECO:0000256" key="12">
    <source>
        <dbReference type="ARBA" id="ARBA00023303"/>
    </source>
</evidence>
<dbReference type="PRINTS" id="PR01078">
    <property type="entry name" value="AMINACHANNEL"/>
</dbReference>
<accession>A0A914UR18</accession>